<comment type="caution">
    <text evidence="2">The sequence shown here is derived from an EMBL/GenBank/DDBJ whole genome shotgun (WGS) entry which is preliminary data.</text>
</comment>
<evidence type="ECO:0000256" key="1">
    <source>
        <dbReference type="SAM" id="Phobius"/>
    </source>
</evidence>
<dbReference type="VEuPathDB" id="VectorBase:RSAN_027353"/>
<protein>
    <submittedName>
        <fullName evidence="2">Uncharacterized protein</fullName>
    </submittedName>
</protein>
<feature type="transmembrane region" description="Helical" evidence="1">
    <location>
        <begin position="295"/>
        <end position="316"/>
    </location>
</feature>
<evidence type="ECO:0000313" key="3">
    <source>
        <dbReference type="Proteomes" id="UP000821837"/>
    </source>
</evidence>
<keyword evidence="1" id="KW-0472">Membrane</keyword>
<keyword evidence="3" id="KW-1185">Reference proteome</keyword>
<sequence>MGGDAAPGGALSQSSTILINPSSSFVGMKIAFLFVFALEAACVVQAQMNPFGSGLQRMLVGVFGARGGGRYGNPNSAYVQQGAVPHGNHHPSSGYAGYGTPLNGQVRPRPMFNNGLLPFAAAGHRGSLFRPLQSRRWRRQAPYPEDLVSRGFYFVRRQDDDRCVMRASCEAAASPGEYGGEGELAVQFILSLRHDGDAPWQPYLLSARVGQAHGSLQLCRRIFKGCLLTKEQLNRTTRDRLLKAIRCLNSRSPRDPKVSVVHDMCGHEKLPRESGITPTNGARYKRPTGCVMSSLFIFLVVVLAMLCYAVFLFVTSRLTRRPMGKRPLFCTFGTYEQEYERIDIDGACDFAFMPFYSRGGGDTLLDDGHPVVQKMLRLAATAHSTAYAISIPQRRVLLAEKWCTQHLRASEDLLSTRGQHKVREYWTTFHVYHYGVLDLEVRPDNMIPHWRVNAVFNLLKELRAEQQRLDDATPASSERGFVVLGFRLWPQNMAPFLRLIARELSTFMVDGLIPLTHISRDEFVDRYPGCWVTGAAPYDTPPNTDEFHMLGMKKTMEVIGNQTEWNAYPSLAVSVSMCTRLYMVKSSRNLYAPCVDHQQPPNTMSAFCEDPLNVYVNRTMDGKQFTMISRPEGSDVLLATFESSATITTKICLIMREHRNLDVGLALFDIDCEDWSRRCDDIRNADRKPEFDIRGHNRFDRSTEYFFRAAARVRRTSPMSCP</sequence>
<reference evidence="2" key="2">
    <citation type="submission" date="2021-09" db="EMBL/GenBank/DDBJ databases">
        <authorList>
            <person name="Jia N."/>
            <person name="Wang J."/>
            <person name="Shi W."/>
            <person name="Du L."/>
            <person name="Sun Y."/>
            <person name="Zhan W."/>
            <person name="Jiang J."/>
            <person name="Wang Q."/>
            <person name="Zhang B."/>
            <person name="Ji P."/>
            <person name="Sakyi L.B."/>
            <person name="Cui X."/>
            <person name="Yuan T."/>
            <person name="Jiang B."/>
            <person name="Yang W."/>
            <person name="Lam T.T.-Y."/>
            <person name="Chang Q."/>
            <person name="Ding S."/>
            <person name="Wang X."/>
            <person name="Zhu J."/>
            <person name="Ruan X."/>
            <person name="Zhao L."/>
            <person name="Wei J."/>
            <person name="Que T."/>
            <person name="Du C."/>
            <person name="Cheng J."/>
            <person name="Dai P."/>
            <person name="Han X."/>
            <person name="Huang E."/>
            <person name="Gao Y."/>
            <person name="Liu J."/>
            <person name="Shao H."/>
            <person name="Ye R."/>
            <person name="Li L."/>
            <person name="Wei W."/>
            <person name="Wang X."/>
            <person name="Wang C."/>
            <person name="Huo Q."/>
            <person name="Li W."/>
            <person name="Guo W."/>
            <person name="Chen H."/>
            <person name="Chen S."/>
            <person name="Zhou L."/>
            <person name="Zhou L."/>
            <person name="Ni X."/>
            <person name="Tian J."/>
            <person name="Zhou Y."/>
            <person name="Sheng Y."/>
            <person name="Liu T."/>
            <person name="Pan Y."/>
            <person name="Xia L."/>
            <person name="Li J."/>
            <person name="Zhao F."/>
            <person name="Cao W."/>
        </authorList>
    </citation>
    <scope>NUCLEOTIDE SEQUENCE</scope>
    <source>
        <strain evidence="2">Rsan-2018</strain>
        <tissue evidence="2">Larvae</tissue>
    </source>
</reference>
<dbReference type="Proteomes" id="UP000821837">
    <property type="component" value="Unassembled WGS sequence"/>
</dbReference>
<keyword evidence="1" id="KW-1133">Transmembrane helix</keyword>
<evidence type="ECO:0000313" key="2">
    <source>
        <dbReference type="EMBL" id="KAH7956256.1"/>
    </source>
</evidence>
<keyword evidence="1" id="KW-0812">Transmembrane</keyword>
<reference evidence="2" key="1">
    <citation type="journal article" date="2020" name="Cell">
        <title>Large-Scale Comparative Analyses of Tick Genomes Elucidate Their Genetic Diversity and Vector Capacities.</title>
        <authorList>
            <consortium name="Tick Genome and Microbiome Consortium (TIGMIC)"/>
            <person name="Jia N."/>
            <person name="Wang J."/>
            <person name="Shi W."/>
            <person name="Du L."/>
            <person name="Sun Y."/>
            <person name="Zhan W."/>
            <person name="Jiang J.F."/>
            <person name="Wang Q."/>
            <person name="Zhang B."/>
            <person name="Ji P."/>
            <person name="Bell-Sakyi L."/>
            <person name="Cui X.M."/>
            <person name="Yuan T.T."/>
            <person name="Jiang B.G."/>
            <person name="Yang W.F."/>
            <person name="Lam T.T."/>
            <person name="Chang Q.C."/>
            <person name="Ding S.J."/>
            <person name="Wang X.J."/>
            <person name="Zhu J.G."/>
            <person name="Ruan X.D."/>
            <person name="Zhao L."/>
            <person name="Wei J.T."/>
            <person name="Ye R.Z."/>
            <person name="Que T.C."/>
            <person name="Du C.H."/>
            <person name="Zhou Y.H."/>
            <person name="Cheng J.X."/>
            <person name="Dai P.F."/>
            <person name="Guo W.B."/>
            <person name="Han X.H."/>
            <person name="Huang E.J."/>
            <person name="Li L.F."/>
            <person name="Wei W."/>
            <person name="Gao Y.C."/>
            <person name="Liu J.Z."/>
            <person name="Shao H.Z."/>
            <person name="Wang X."/>
            <person name="Wang C.C."/>
            <person name="Yang T.C."/>
            <person name="Huo Q.B."/>
            <person name="Li W."/>
            <person name="Chen H.Y."/>
            <person name="Chen S.E."/>
            <person name="Zhou L.G."/>
            <person name="Ni X.B."/>
            <person name="Tian J.H."/>
            <person name="Sheng Y."/>
            <person name="Liu T."/>
            <person name="Pan Y.S."/>
            <person name="Xia L.Y."/>
            <person name="Li J."/>
            <person name="Zhao F."/>
            <person name="Cao W.C."/>
        </authorList>
    </citation>
    <scope>NUCLEOTIDE SEQUENCE</scope>
    <source>
        <strain evidence="2">Rsan-2018</strain>
    </source>
</reference>
<gene>
    <name evidence="2" type="ORF">HPB52_007762</name>
</gene>
<proteinExistence type="predicted"/>
<dbReference type="AlphaFoldDB" id="A0A9D4SWP1"/>
<accession>A0A9D4SWP1</accession>
<name>A0A9D4SWP1_RHISA</name>
<dbReference type="EMBL" id="JABSTV010001250">
    <property type="protein sequence ID" value="KAH7956256.1"/>
    <property type="molecule type" value="Genomic_DNA"/>
</dbReference>
<organism evidence="2 3">
    <name type="scientific">Rhipicephalus sanguineus</name>
    <name type="common">Brown dog tick</name>
    <name type="synonym">Ixodes sanguineus</name>
    <dbReference type="NCBI Taxonomy" id="34632"/>
    <lineage>
        <taxon>Eukaryota</taxon>
        <taxon>Metazoa</taxon>
        <taxon>Ecdysozoa</taxon>
        <taxon>Arthropoda</taxon>
        <taxon>Chelicerata</taxon>
        <taxon>Arachnida</taxon>
        <taxon>Acari</taxon>
        <taxon>Parasitiformes</taxon>
        <taxon>Ixodida</taxon>
        <taxon>Ixodoidea</taxon>
        <taxon>Ixodidae</taxon>
        <taxon>Rhipicephalinae</taxon>
        <taxon>Rhipicephalus</taxon>
        <taxon>Rhipicephalus</taxon>
    </lineage>
</organism>